<reference evidence="4" key="1">
    <citation type="submission" date="2016-10" db="EMBL/GenBank/DDBJ databases">
        <authorList>
            <person name="Varghese N."/>
            <person name="Submissions S."/>
        </authorList>
    </citation>
    <scope>NUCLEOTIDE SEQUENCE [LARGE SCALE GENOMIC DNA]</scope>
    <source>
        <strain evidence="4">DSM 45413</strain>
    </source>
</reference>
<accession>A0A1H8WKH2</accession>
<dbReference type="STRING" id="673521.SAMN05660991_04441"/>
<dbReference type="AlphaFoldDB" id="A0A1H8WKH2"/>
<dbReference type="InterPro" id="IPR003870">
    <property type="entry name" value="DUF222"/>
</dbReference>
<protein>
    <recommendedName>
        <fullName evidence="2">DUF222 domain-containing protein</fullName>
    </recommendedName>
</protein>
<evidence type="ECO:0000313" key="4">
    <source>
        <dbReference type="Proteomes" id="UP000198960"/>
    </source>
</evidence>
<dbReference type="RefSeq" id="WP_244524851.1">
    <property type="nucleotide sequence ID" value="NZ_FOEE01000021.1"/>
</dbReference>
<dbReference type="Pfam" id="PF02720">
    <property type="entry name" value="DUF222"/>
    <property type="match status" value="1"/>
</dbReference>
<evidence type="ECO:0000313" key="3">
    <source>
        <dbReference type="EMBL" id="SEP27588.1"/>
    </source>
</evidence>
<feature type="compositionally biased region" description="Low complexity" evidence="1">
    <location>
        <begin position="367"/>
        <end position="382"/>
    </location>
</feature>
<evidence type="ECO:0000259" key="2">
    <source>
        <dbReference type="Pfam" id="PF02720"/>
    </source>
</evidence>
<dbReference type="Proteomes" id="UP000198960">
    <property type="component" value="Unassembled WGS sequence"/>
</dbReference>
<proteinExistence type="predicted"/>
<sequence>MGKLQSALDALATLDLDELPDGLLLEHTRELVTASHRIAAALTRVARRVDVRGAAECDGAKNATLWLRGHARVSGASASRVVAQGRVLELLPATARAFTDGVLGADQVTVIAKIATPVHLDLAATRGIDVAAVETALVQLASRGTHRDLELAVADYLAKLDPDGPEPDPTEERSVTLVQHPDGTWTIRGELDAVGGQKVATALEAIAAASRCADDQRTRAQRTGDALVQLADTALAAGKLPVLRTVRPHVIATIGVEDLVDPATGPGAATTGTGTRLSAARTRWLACDATLTRLLLDPDGLPLDVGRDQRVVPPHIRRAVEHRDQHCVFAGCEAPRWYCDKRTPAPPTARKLAAGPCTGADSSQANATTPRSTTASASTATTPPHPKPDGAPTAPTAPRSSSAPPPTPDSEDGEDGVTPGGLTLRLTDALLSCCGMCRPCGGGPVPARHRAGRP</sequence>
<feature type="domain" description="DUF222" evidence="2">
    <location>
        <begin position="26"/>
        <end position="324"/>
    </location>
</feature>
<feature type="compositionally biased region" description="Low complexity" evidence="1">
    <location>
        <begin position="391"/>
        <end position="402"/>
    </location>
</feature>
<gene>
    <name evidence="3" type="ORF">SAMN05660991_04441</name>
</gene>
<feature type="region of interest" description="Disordered" evidence="1">
    <location>
        <begin position="348"/>
        <end position="422"/>
    </location>
</feature>
<keyword evidence="4" id="KW-1185">Reference proteome</keyword>
<evidence type="ECO:0000256" key="1">
    <source>
        <dbReference type="SAM" id="MobiDB-lite"/>
    </source>
</evidence>
<organism evidence="3 4">
    <name type="scientific">Trujillonella endophytica</name>
    <dbReference type="NCBI Taxonomy" id="673521"/>
    <lineage>
        <taxon>Bacteria</taxon>
        <taxon>Bacillati</taxon>
        <taxon>Actinomycetota</taxon>
        <taxon>Actinomycetes</taxon>
        <taxon>Geodermatophilales</taxon>
        <taxon>Geodermatophilaceae</taxon>
        <taxon>Trujillonella</taxon>
    </lineage>
</organism>
<name>A0A1H8WKH2_9ACTN</name>
<dbReference type="EMBL" id="FOEE01000021">
    <property type="protein sequence ID" value="SEP27588.1"/>
    <property type="molecule type" value="Genomic_DNA"/>
</dbReference>